<keyword evidence="2" id="KW-1185">Reference proteome</keyword>
<organism evidence="1 2">
    <name type="scientific">Aureobasidium pullulans EXF-150</name>
    <dbReference type="NCBI Taxonomy" id="1043002"/>
    <lineage>
        <taxon>Eukaryota</taxon>
        <taxon>Fungi</taxon>
        <taxon>Dikarya</taxon>
        <taxon>Ascomycota</taxon>
        <taxon>Pezizomycotina</taxon>
        <taxon>Dothideomycetes</taxon>
        <taxon>Dothideomycetidae</taxon>
        <taxon>Dothideales</taxon>
        <taxon>Saccotheciaceae</taxon>
        <taxon>Aureobasidium</taxon>
    </lineage>
</organism>
<proteinExistence type="predicted"/>
<gene>
    <name evidence="1" type="ORF">M438DRAFT_70153</name>
</gene>
<dbReference type="GeneID" id="40752574"/>
<protein>
    <submittedName>
        <fullName evidence="1">Uncharacterized protein</fullName>
    </submittedName>
</protein>
<name>A0A074X8T5_AURPU</name>
<accession>A0A074X8T5</accession>
<dbReference type="HOGENOM" id="CLU_1602365_0_0_1"/>
<evidence type="ECO:0000313" key="1">
    <source>
        <dbReference type="EMBL" id="KEQ81773.1"/>
    </source>
</evidence>
<reference evidence="1 2" key="1">
    <citation type="journal article" date="2014" name="BMC Genomics">
        <title>Genome sequencing of four Aureobasidium pullulans varieties: biotechnological potential, stress tolerance, and description of new species.</title>
        <authorList>
            <person name="Gostin Ar C."/>
            <person name="Ohm R.A."/>
            <person name="Kogej T."/>
            <person name="Sonjak S."/>
            <person name="Turk M."/>
            <person name="Zajc J."/>
            <person name="Zalar P."/>
            <person name="Grube M."/>
            <person name="Sun H."/>
            <person name="Han J."/>
            <person name="Sharma A."/>
            <person name="Chiniquy J."/>
            <person name="Ngan C.Y."/>
            <person name="Lipzen A."/>
            <person name="Barry K."/>
            <person name="Grigoriev I.V."/>
            <person name="Gunde-Cimerman N."/>
        </authorList>
    </citation>
    <scope>NUCLEOTIDE SEQUENCE [LARGE SCALE GENOMIC DNA]</scope>
    <source>
        <strain evidence="1 2">EXF-150</strain>
    </source>
</reference>
<dbReference type="Proteomes" id="UP000030706">
    <property type="component" value="Unassembled WGS sequence"/>
</dbReference>
<dbReference type="AlphaFoldDB" id="A0A074X8T5"/>
<dbReference type="RefSeq" id="XP_029757960.1">
    <property type="nucleotide sequence ID" value="XM_029910268.1"/>
</dbReference>
<evidence type="ECO:0000313" key="2">
    <source>
        <dbReference type="Proteomes" id="UP000030706"/>
    </source>
</evidence>
<dbReference type="EMBL" id="KL584990">
    <property type="protein sequence ID" value="KEQ81773.1"/>
    <property type="molecule type" value="Genomic_DNA"/>
</dbReference>
<sequence>MSSNRSLCWQCLQDGIAIEMLKSYSKGSREGLPKGVSRMSRLCSIPAVGCLKMAHCSESHVYHEVDRGVYLSARGPLLRVIPASPVEKKAFFQPAVKSFNVCCASRSDTESKYSQQSRACRFVVYTDKKWSRTMSLGCPALSGVNVQTLVDVINTLVGNIGRVVAF</sequence>